<evidence type="ECO:0000313" key="1">
    <source>
        <dbReference type="EMBL" id="KAL2782651.1"/>
    </source>
</evidence>
<gene>
    <name evidence="1" type="ORF">BJX66DRAFT_170877</name>
</gene>
<comment type="caution">
    <text evidence="1">The sequence shown here is derived from an EMBL/GenBank/DDBJ whole genome shotgun (WGS) entry which is preliminary data.</text>
</comment>
<dbReference type="EMBL" id="JBFTWV010000359">
    <property type="protein sequence ID" value="KAL2782651.1"/>
    <property type="molecule type" value="Genomic_DNA"/>
</dbReference>
<keyword evidence="2" id="KW-1185">Reference proteome</keyword>
<dbReference type="Proteomes" id="UP001610563">
    <property type="component" value="Unassembled WGS sequence"/>
</dbReference>
<sequence>MMFDLFDEEGIWDGRIAQAYKDAFDIATESDDAPRARIFATRAYEPRCLFEGEDSPTTTKMKRTADQRSRSHQNGWVKLSLKIGFNRWSFNCIRCRTQ</sequence>
<proteinExistence type="predicted"/>
<evidence type="ECO:0000313" key="2">
    <source>
        <dbReference type="Proteomes" id="UP001610563"/>
    </source>
</evidence>
<name>A0ABR4FHE4_9EURO</name>
<reference evidence="1 2" key="1">
    <citation type="submission" date="2024-07" db="EMBL/GenBank/DDBJ databases">
        <title>Section-level genome sequencing and comparative genomics of Aspergillus sections Usti and Cavernicolus.</title>
        <authorList>
            <consortium name="Lawrence Berkeley National Laboratory"/>
            <person name="Nybo J.L."/>
            <person name="Vesth T.C."/>
            <person name="Theobald S."/>
            <person name="Frisvad J.C."/>
            <person name="Larsen T.O."/>
            <person name="Kjaerboelling I."/>
            <person name="Rothschild-Mancinelli K."/>
            <person name="Lyhne E.K."/>
            <person name="Kogle M.E."/>
            <person name="Barry K."/>
            <person name="Clum A."/>
            <person name="Na H."/>
            <person name="Ledsgaard L."/>
            <person name="Lin J."/>
            <person name="Lipzen A."/>
            <person name="Kuo A."/>
            <person name="Riley R."/>
            <person name="Mondo S."/>
            <person name="Labutti K."/>
            <person name="Haridas S."/>
            <person name="Pangalinan J."/>
            <person name="Salamov A.A."/>
            <person name="Simmons B.A."/>
            <person name="Magnuson J.K."/>
            <person name="Chen J."/>
            <person name="Drula E."/>
            <person name="Henrissat B."/>
            <person name="Wiebenga A."/>
            <person name="Lubbers R.J."/>
            <person name="Gomes A.C."/>
            <person name="Makela M.R."/>
            <person name="Stajich J."/>
            <person name="Grigoriev I.V."/>
            <person name="Mortensen U.H."/>
            <person name="De Vries R.P."/>
            <person name="Baker S.E."/>
            <person name="Andersen M.R."/>
        </authorList>
    </citation>
    <scope>NUCLEOTIDE SEQUENCE [LARGE SCALE GENOMIC DNA]</scope>
    <source>
        <strain evidence="1 2">CBS 209.92</strain>
    </source>
</reference>
<organism evidence="1 2">
    <name type="scientific">Aspergillus keveii</name>
    <dbReference type="NCBI Taxonomy" id="714993"/>
    <lineage>
        <taxon>Eukaryota</taxon>
        <taxon>Fungi</taxon>
        <taxon>Dikarya</taxon>
        <taxon>Ascomycota</taxon>
        <taxon>Pezizomycotina</taxon>
        <taxon>Eurotiomycetes</taxon>
        <taxon>Eurotiomycetidae</taxon>
        <taxon>Eurotiales</taxon>
        <taxon>Aspergillaceae</taxon>
        <taxon>Aspergillus</taxon>
        <taxon>Aspergillus subgen. Nidulantes</taxon>
    </lineage>
</organism>
<protein>
    <submittedName>
        <fullName evidence="1">Uncharacterized protein</fullName>
    </submittedName>
</protein>
<accession>A0ABR4FHE4</accession>